<evidence type="ECO:0000259" key="4">
    <source>
        <dbReference type="PROSITE" id="PS51154"/>
    </source>
</evidence>
<dbReference type="SUPFAM" id="SSF52949">
    <property type="entry name" value="Macro domain-like"/>
    <property type="match status" value="1"/>
</dbReference>
<protein>
    <submittedName>
        <fullName evidence="5">Macro domain-containing protein</fullName>
    </submittedName>
</protein>
<dbReference type="Pfam" id="PF01661">
    <property type="entry name" value="Macro"/>
    <property type="match status" value="1"/>
</dbReference>
<sequence>MQAEIVYGDLLDQPVEVIVNAWNRNWIPWWLLLPQGVSGAIKRRAGLGPFREIGRAGPLALGGAVVTGAGRLPHKAIIHVAGINLLWRASPRSIQDSVRSALALAAERGFRSLAFPVIGAGSGGFAEAAALELMIQALAGLDHAVCVRIVRFRR</sequence>
<keyword evidence="6" id="KW-1185">Reference proteome</keyword>
<feature type="domain" description="Macro" evidence="4">
    <location>
        <begin position="1"/>
        <end position="154"/>
    </location>
</feature>
<accession>A0ABT1QSP5</accession>
<proteinExistence type="predicted"/>
<dbReference type="InterPro" id="IPR043472">
    <property type="entry name" value="Macro_dom-like"/>
</dbReference>
<dbReference type="InterPro" id="IPR002589">
    <property type="entry name" value="Macro_dom"/>
</dbReference>
<keyword evidence="3" id="KW-0520">NAD</keyword>
<evidence type="ECO:0000313" key="5">
    <source>
        <dbReference type="EMBL" id="MCQ4165294.1"/>
    </source>
</evidence>
<dbReference type="InterPro" id="IPR052056">
    <property type="entry name" value="Mono-ARTD/PARP"/>
</dbReference>
<evidence type="ECO:0000256" key="1">
    <source>
        <dbReference type="ARBA" id="ARBA00022676"/>
    </source>
</evidence>
<dbReference type="Proteomes" id="UP001165498">
    <property type="component" value="Unassembled WGS sequence"/>
</dbReference>
<dbReference type="PANTHER" id="PTHR14453:SF67">
    <property type="entry name" value="POLY [ADP-RIBOSE] POLYMERASE"/>
    <property type="match status" value="1"/>
</dbReference>
<dbReference type="RefSeq" id="WP_255914432.1">
    <property type="nucleotide sequence ID" value="NZ_JANFQO010000009.1"/>
</dbReference>
<gene>
    <name evidence="5" type="ORF">NM961_11280</name>
</gene>
<evidence type="ECO:0000256" key="3">
    <source>
        <dbReference type="ARBA" id="ARBA00023027"/>
    </source>
</evidence>
<keyword evidence="1" id="KW-0328">Glycosyltransferase</keyword>
<dbReference type="EMBL" id="JANFQO010000009">
    <property type="protein sequence ID" value="MCQ4165294.1"/>
    <property type="molecule type" value="Genomic_DNA"/>
</dbReference>
<reference evidence="5" key="1">
    <citation type="submission" date="2022-07" db="EMBL/GenBank/DDBJ databases">
        <title>Tahibacter sp., a new gammaproteobacterium isolated from the silt sample collected at pig farm.</title>
        <authorList>
            <person name="Chen H."/>
        </authorList>
    </citation>
    <scope>NUCLEOTIDE SEQUENCE</scope>
    <source>
        <strain evidence="5">P2K</strain>
    </source>
</reference>
<dbReference type="PROSITE" id="PS51154">
    <property type="entry name" value="MACRO"/>
    <property type="match status" value="1"/>
</dbReference>
<dbReference type="Gene3D" id="3.40.220.10">
    <property type="entry name" value="Leucine Aminopeptidase, subunit E, domain 1"/>
    <property type="match status" value="1"/>
</dbReference>
<name>A0ABT1QSP5_9GAMM</name>
<dbReference type="SMART" id="SM00506">
    <property type="entry name" value="A1pp"/>
    <property type="match status" value="1"/>
</dbReference>
<comment type="caution">
    <text evidence="5">The sequence shown here is derived from an EMBL/GenBank/DDBJ whole genome shotgun (WGS) entry which is preliminary data.</text>
</comment>
<evidence type="ECO:0000313" key="6">
    <source>
        <dbReference type="Proteomes" id="UP001165498"/>
    </source>
</evidence>
<keyword evidence="2" id="KW-0808">Transferase</keyword>
<dbReference type="PANTHER" id="PTHR14453">
    <property type="entry name" value="PARP/ZINC FINGER CCCH TYPE DOMAIN CONTAINING PROTEIN"/>
    <property type="match status" value="1"/>
</dbReference>
<organism evidence="5 6">
    <name type="scientific">Tahibacter harae</name>
    <dbReference type="NCBI Taxonomy" id="2963937"/>
    <lineage>
        <taxon>Bacteria</taxon>
        <taxon>Pseudomonadati</taxon>
        <taxon>Pseudomonadota</taxon>
        <taxon>Gammaproteobacteria</taxon>
        <taxon>Lysobacterales</taxon>
        <taxon>Rhodanobacteraceae</taxon>
        <taxon>Tahibacter</taxon>
    </lineage>
</organism>
<evidence type="ECO:0000256" key="2">
    <source>
        <dbReference type="ARBA" id="ARBA00022679"/>
    </source>
</evidence>